<gene>
    <name evidence="7" type="ORF">M878_13110</name>
</gene>
<protein>
    <recommendedName>
        <fullName evidence="6">S-adenosyl-L-methionine-dependent methyltransferase</fullName>
        <ecNumber evidence="6">2.1.1.-</ecNumber>
    </recommendedName>
</protein>
<dbReference type="InterPro" id="IPR029063">
    <property type="entry name" value="SAM-dependent_MTases_sf"/>
</dbReference>
<dbReference type="PANTHER" id="PTHR43619:SF2">
    <property type="entry name" value="S-ADENOSYL-L-METHIONINE-DEPENDENT METHYLTRANSFERASES SUPERFAMILY PROTEIN"/>
    <property type="match status" value="1"/>
</dbReference>
<evidence type="ECO:0000256" key="2">
    <source>
        <dbReference type="ARBA" id="ARBA00008138"/>
    </source>
</evidence>
<evidence type="ECO:0000256" key="1">
    <source>
        <dbReference type="ARBA" id="ARBA00003907"/>
    </source>
</evidence>
<dbReference type="PATRIC" id="fig|1352936.5.peg.2763"/>
<keyword evidence="4" id="KW-0808">Transferase</keyword>
<dbReference type="EC" id="2.1.1.-" evidence="6"/>
<comment type="similarity">
    <text evidence="2 6">Belongs to the UPF0677 family.</text>
</comment>
<keyword evidence="5 6" id="KW-0949">S-adenosyl-L-methionine</keyword>
<evidence type="ECO:0000256" key="5">
    <source>
        <dbReference type="ARBA" id="ARBA00022691"/>
    </source>
</evidence>
<comment type="function">
    <text evidence="1 6">Exhibits S-adenosyl-L-methionine-dependent methyltransferase activity.</text>
</comment>
<comment type="caution">
    <text evidence="7">The sequence shown here is derived from an EMBL/GenBank/DDBJ whole genome shotgun (WGS) entry which is preliminary data.</text>
</comment>
<evidence type="ECO:0000256" key="4">
    <source>
        <dbReference type="ARBA" id="ARBA00022679"/>
    </source>
</evidence>
<dbReference type="NCBIfam" id="TIGR00027">
    <property type="entry name" value="mthyl_TIGR00027"/>
    <property type="match status" value="1"/>
</dbReference>
<dbReference type="RefSeq" id="WP_023546629.1">
    <property type="nucleotide sequence ID" value="NZ_CM002285.1"/>
</dbReference>
<evidence type="ECO:0000313" key="8">
    <source>
        <dbReference type="Proteomes" id="UP000017984"/>
    </source>
</evidence>
<dbReference type="AlphaFoldDB" id="V6KPL7"/>
<dbReference type="GO" id="GO:0032259">
    <property type="term" value="P:methylation"/>
    <property type="evidence" value="ECO:0007669"/>
    <property type="project" value="UniProtKB-KW"/>
</dbReference>
<organism evidence="7 8">
    <name type="scientific">Streptomyces roseochromogenus subsp. oscitans DS 12.976</name>
    <dbReference type="NCBI Taxonomy" id="1352936"/>
    <lineage>
        <taxon>Bacteria</taxon>
        <taxon>Bacillati</taxon>
        <taxon>Actinomycetota</taxon>
        <taxon>Actinomycetes</taxon>
        <taxon>Kitasatosporales</taxon>
        <taxon>Streptomycetaceae</taxon>
        <taxon>Streptomyces</taxon>
    </lineage>
</organism>
<keyword evidence="8" id="KW-1185">Reference proteome</keyword>
<reference evidence="7 8" key="1">
    <citation type="journal article" date="2014" name="Genome Announc.">
        <title>Draft Genome Sequence of Streptomyces roseochromogenes subsp. oscitans DS 12.976, Producer of the Aminocoumarin Antibiotic Clorobiocin.</title>
        <authorList>
            <person name="Ruckert C."/>
            <person name="Kalinowski J."/>
            <person name="Heide L."/>
            <person name="Apel A.K."/>
        </authorList>
    </citation>
    <scope>NUCLEOTIDE SEQUENCE [LARGE SCALE GENOMIC DNA]</scope>
    <source>
        <strain evidence="7 8">DS 12.976</strain>
    </source>
</reference>
<dbReference type="Proteomes" id="UP000017984">
    <property type="component" value="Chromosome"/>
</dbReference>
<proteinExistence type="inferred from homology"/>
<evidence type="ECO:0000313" key="7">
    <source>
        <dbReference type="EMBL" id="EST33351.1"/>
    </source>
</evidence>
<name>V6KPL7_STRRC</name>
<keyword evidence="3 6" id="KW-0489">Methyltransferase</keyword>
<dbReference type="InterPro" id="IPR011610">
    <property type="entry name" value="SAM_mthyl_Trfase_ML2640-like"/>
</dbReference>
<evidence type="ECO:0000256" key="3">
    <source>
        <dbReference type="ARBA" id="ARBA00022603"/>
    </source>
</evidence>
<dbReference type="Pfam" id="PF04072">
    <property type="entry name" value="LCM"/>
    <property type="match status" value="1"/>
</dbReference>
<dbReference type="InterPro" id="IPR007213">
    <property type="entry name" value="Ppm1/Ppm2/Tcmp"/>
</dbReference>
<dbReference type="EMBL" id="AWQX01000107">
    <property type="protein sequence ID" value="EST33351.1"/>
    <property type="molecule type" value="Genomic_DNA"/>
</dbReference>
<sequence length="295" mass="31745">MTADGTPGAPADARTGTPDHTAVRCALWRAMHVRADPPPQVLEDEIGLRIADPGPDWRARPDMDPRATRGFRAAVVARARFIEDLVTEQAGRGVDQYVLLGAGLDTFAQRAPRAASRLRVFEVDQPGPQEWKRRRLTALGYGVPDWLHLVPVDFEASGGTWREQLTAAGFDPGRPAVVASSGVTMYLTEEATAATLRQIAQLAPGSTLAMTFLLPEDLVAEADRPGLRTSTAGARSAGTPFRSFYTPAEMLSLAREAGFAQARHVPGTALAERYFTGRTDGLRPSTGEDLLLATT</sequence>
<accession>V6KPL7</accession>
<dbReference type="SUPFAM" id="SSF53335">
    <property type="entry name" value="S-adenosyl-L-methionine-dependent methyltransferases"/>
    <property type="match status" value="1"/>
</dbReference>
<dbReference type="PANTHER" id="PTHR43619">
    <property type="entry name" value="S-ADENOSYL-L-METHIONINE-DEPENDENT METHYLTRANSFERASE YKTD-RELATED"/>
    <property type="match status" value="1"/>
</dbReference>
<dbReference type="STRING" id="1352936.M878_13110"/>
<dbReference type="GO" id="GO:0008168">
    <property type="term" value="F:methyltransferase activity"/>
    <property type="evidence" value="ECO:0007669"/>
    <property type="project" value="UniProtKB-UniRule"/>
</dbReference>
<dbReference type="Gene3D" id="3.40.50.150">
    <property type="entry name" value="Vaccinia Virus protein VP39"/>
    <property type="match status" value="1"/>
</dbReference>
<dbReference type="HOGENOM" id="CLU_056160_3_0_11"/>
<evidence type="ECO:0000256" key="6">
    <source>
        <dbReference type="RuleBase" id="RU362030"/>
    </source>
</evidence>